<feature type="compositionally biased region" description="Basic and acidic residues" evidence="6">
    <location>
        <begin position="37"/>
        <end position="53"/>
    </location>
</feature>
<gene>
    <name evidence="9" type="ORF">SLS62_011065</name>
</gene>
<evidence type="ECO:0000256" key="6">
    <source>
        <dbReference type="SAM" id="MobiDB-lite"/>
    </source>
</evidence>
<evidence type="ECO:0000256" key="2">
    <source>
        <dbReference type="ARBA" id="ARBA00007520"/>
    </source>
</evidence>
<dbReference type="InterPro" id="IPR011701">
    <property type="entry name" value="MFS"/>
</dbReference>
<dbReference type="Pfam" id="PF07690">
    <property type="entry name" value="MFS_1"/>
    <property type="match status" value="1"/>
</dbReference>
<evidence type="ECO:0000313" key="9">
    <source>
        <dbReference type="EMBL" id="KAK7740624.1"/>
    </source>
</evidence>
<feature type="transmembrane region" description="Helical" evidence="7">
    <location>
        <begin position="119"/>
        <end position="142"/>
    </location>
</feature>
<dbReference type="SUPFAM" id="SSF103473">
    <property type="entry name" value="MFS general substrate transporter"/>
    <property type="match status" value="1"/>
</dbReference>
<sequence length="251" mass="26347">MSPEPSTRLKDTLCTREMTRESNPGEEKEYGTLPLPDLERDAGVGDDEKKRSENPSVDGSSKGEIVANAAAATPDTPSSSDDAASPQQVSEGEQEAGGKKAEGAPVEPEATRTKFETNLIVLALCSALFLAALDVTIVTTAIPTIAAEFRSPLGYTWVGSAYLLANAVSVPSWGKISDIWGRKPILLLAVAVFFVGSLLCAVSVSMAMLIAGRAVQGVGGGGIVVQVNICVTDLFSMRRRGTYVSCDEPPI</sequence>
<feature type="compositionally biased region" description="Low complexity" evidence="6">
    <location>
        <begin position="69"/>
        <end position="86"/>
    </location>
</feature>
<dbReference type="InterPro" id="IPR020846">
    <property type="entry name" value="MFS_dom"/>
</dbReference>
<evidence type="ECO:0000256" key="3">
    <source>
        <dbReference type="ARBA" id="ARBA00022692"/>
    </source>
</evidence>
<dbReference type="EMBL" id="JAKJXP020000167">
    <property type="protein sequence ID" value="KAK7740624.1"/>
    <property type="molecule type" value="Genomic_DNA"/>
</dbReference>
<feature type="domain" description="Major facilitator superfamily (MFS) profile" evidence="8">
    <location>
        <begin position="120"/>
        <end position="251"/>
    </location>
</feature>
<feature type="compositionally biased region" description="Basic and acidic residues" evidence="6">
    <location>
        <begin position="7"/>
        <end position="30"/>
    </location>
</feature>
<dbReference type="AlphaFoldDB" id="A0AAN9U5B5"/>
<organism evidence="9 10">
    <name type="scientific">Diatrype stigma</name>
    <dbReference type="NCBI Taxonomy" id="117547"/>
    <lineage>
        <taxon>Eukaryota</taxon>
        <taxon>Fungi</taxon>
        <taxon>Dikarya</taxon>
        <taxon>Ascomycota</taxon>
        <taxon>Pezizomycotina</taxon>
        <taxon>Sordariomycetes</taxon>
        <taxon>Xylariomycetidae</taxon>
        <taxon>Xylariales</taxon>
        <taxon>Diatrypaceae</taxon>
        <taxon>Diatrype</taxon>
    </lineage>
</organism>
<feature type="transmembrane region" description="Helical" evidence="7">
    <location>
        <begin position="185"/>
        <end position="211"/>
    </location>
</feature>
<comment type="similarity">
    <text evidence="2">Belongs to the major facilitator superfamily. TCR/Tet family.</text>
</comment>
<comment type="subcellular location">
    <subcellularLocation>
        <location evidence="1">Membrane</location>
        <topology evidence="1">Multi-pass membrane protein</topology>
    </subcellularLocation>
</comment>
<keyword evidence="3 7" id="KW-0812">Transmembrane</keyword>
<dbReference type="InterPro" id="IPR036259">
    <property type="entry name" value="MFS_trans_sf"/>
</dbReference>
<keyword evidence="5 7" id="KW-0472">Membrane</keyword>
<evidence type="ECO:0000259" key="8">
    <source>
        <dbReference type="PROSITE" id="PS50850"/>
    </source>
</evidence>
<feature type="transmembrane region" description="Helical" evidence="7">
    <location>
        <begin position="217"/>
        <end position="235"/>
    </location>
</feature>
<feature type="region of interest" description="Disordered" evidence="6">
    <location>
        <begin position="1"/>
        <end position="109"/>
    </location>
</feature>
<dbReference type="Gene3D" id="1.20.1720.10">
    <property type="entry name" value="Multidrug resistance protein D"/>
    <property type="match status" value="1"/>
</dbReference>
<feature type="transmembrane region" description="Helical" evidence="7">
    <location>
        <begin position="154"/>
        <end position="173"/>
    </location>
</feature>
<keyword evidence="4 7" id="KW-1133">Transmembrane helix</keyword>
<dbReference type="GO" id="GO:0005886">
    <property type="term" value="C:plasma membrane"/>
    <property type="evidence" value="ECO:0007669"/>
    <property type="project" value="TreeGrafter"/>
</dbReference>
<reference evidence="9 10" key="1">
    <citation type="submission" date="2024-02" db="EMBL/GenBank/DDBJ databases">
        <title>De novo assembly and annotation of 12 fungi associated with fruit tree decline syndrome in Ontario, Canada.</title>
        <authorList>
            <person name="Sulman M."/>
            <person name="Ellouze W."/>
            <person name="Ilyukhin E."/>
        </authorList>
    </citation>
    <scope>NUCLEOTIDE SEQUENCE [LARGE SCALE GENOMIC DNA]</scope>
    <source>
        <strain evidence="9 10">M11/M66-122</strain>
    </source>
</reference>
<comment type="caution">
    <text evidence="9">The sequence shown here is derived from an EMBL/GenBank/DDBJ whole genome shotgun (WGS) entry which is preliminary data.</text>
</comment>
<proteinExistence type="inferred from homology"/>
<protein>
    <recommendedName>
        <fullName evidence="8">Major facilitator superfamily (MFS) profile domain-containing protein</fullName>
    </recommendedName>
</protein>
<dbReference type="PROSITE" id="PS50850">
    <property type="entry name" value="MFS"/>
    <property type="match status" value="1"/>
</dbReference>
<name>A0AAN9U5B5_9PEZI</name>
<evidence type="ECO:0000256" key="4">
    <source>
        <dbReference type="ARBA" id="ARBA00022989"/>
    </source>
</evidence>
<evidence type="ECO:0000256" key="1">
    <source>
        <dbReference type="ARBA" id="ARBA00004141"/>
    </source>
</evidence>
<dbReference type="PANTHER" id="PTHR23501:SF102">
    <property type="entry name" value="DRUG TRANSPORTER, PUTATIVE (AFU_ORTHOLOGUE AFUA_3G08530)-RELATED"/>
    <property type="match status" value="1"/>
</dbReference>
<dbReference type="Proteomes" id="UP001320420">
    <property type="component" value="Unassembled WGS sequence"/>
</dbReference>
<keyword evidence="10" id="KW-1185">Reference proteome</keyword>
<evidence type="ECO:0000313" key="10">
    <source>
        <dbReference type="Proteomes" id="UP001320420"/>
    </source>
</evidence>
<dbReference type="PANTHER" id="PTHR23501">
    <property type="entry name" value="MAJOR FACILITATOR SUPERFAMILY"/>
    <property type="match status" value="1"/>
</dbReference>
<accession>A0AAN9U5B5</accession>
<evidence type="ECO:0000256" key="7">
    <source>
        <dbReference type="SAM" id="Phobius"/>
    </source>
</evidence>
<dbReference type="GO" id="GO:0022857">
    <property type="term" value="F:transmembrane transporter activity"/>
    <property type="evidence" value="ECO:0007669"/>
    <property type="project" value="InterPro"/>
</dbReference>
<evidence type="ECO:0000256" key="5">
    <source>
        <dbReference type="ARBA" id="ARBA00023136"/>
    </source>
</evidence>